<dbReference type="PANTHER" id="PTHR31841:SF1">
    <property type="entry name" value="PROTEIN FAM72A-RELATED"/>
    <property type="match status" value="1"/>
</dbReference>
<dbReference type="InterPro" id="IPR026768">
    <property type="entry name" value="YPEH2ZP"/>
</dbReference>
<reference evidence="2" key="1">
    <citation type="submission" date="2020-12" db="EMBL/GenBank/DDBJ databases">
        <title>Metabolic potential, ecology and presence of endohyphal bacteria is reflected in genomic diversity of Mucoromycotina.</title>
        <authorList>
            <person name="Muszewska A."/>
            <person name="Okrasinska A."/>
            <person name="Steczkiewicz K."/>
            <person name="Drgas O."/>
            <person name="Orlowska M."/>
            <person name="Perlinska-Lenart U."/>
            <person name="Aleksandrzak-Piekarczyk T."/>
            <person name="Szatraj K."/>
            <person name="Zielenkiewicz U."/>
            <person name="Pilsyk S."/>
            <person name="Malc E."/>
            <person name="Mieczkowski P."/>
            <person name="Kruszewska J.S."/>
            <person name="Biernat P."/>
            <person name="Pawlowska J."/>
        </authorList>
    </citation>
    <scope>NUCLEOTIDE SEQUENCE</scope>
    <source>
        <strain evidence="2">CBS 226.32</strain>
    </source>
</reference>
<evidence type="ECO:0000313" key="2">
    <source>
        <dbReference type="EMBL" id="KAG2209117.1"/>
    </source>
</evidence>
<evidence type="ECO:0000313" key="3">
    <source>
        <dbReference type="Proteomes" id="UP000650833"/>
    </source>
</evidence>
<dbReference type="AlphaFoldDB" id="A0A8H7RDS0"/>
<proteinExistence type="inferred from homology"/>
<dbReference type="EMBL" id="JAEPRC010000100">
    <property type="protein sequence ID" value="KAG2209117.1"/>
    <property type="molecule type" value="Genomic_DNA"/>
</dbReference>
<comment type="caution">
    <text evidence="2">The sequence shown here is derived from an EMBL/GenBank/DDBJ whole genome shotgun (WGS) entry which is preliminary data.</text>
</comment>
<name>A0A8H7RDS0_9FUNG</name>
<evidence type="ECO:0008006" key="4">
    <source>
        <dbReference type="Google" id="ProtNLM"/>
    </source>
</evidence>
<dbReference type="PANTHER" id="PTHR31841">
    <property type="entry name" value="PROTEIN FAM72A-RELATED"/>
    <property type="match status" value="1"/>
</dbReference>
<comment type="similarity">
    <text evidence="1">Belongs to the FAM72 family.</text>
</comment>
<dbReference type="Proteomes" id="UP000650833">
    <property type="component" value="Unassembled WGS sequence"/>
</dbReference>
<organism evidence="2 3">
    <name type="scientific">Mucor plumbeus</name>
    <dbReference type="NCBI Taxonomy" id="97098"/>
    <lineage>
        <taxon>Eukaryota</taxon>
        <taxon>Fungi</taxon>
        <taxon>Fungi incertae sedis</taxon>
        <taxon>Mucoromycota</taxon>
        <taxon>Mucoromycotina</taxon>
        <taxon>Mucoromycetes</taxon>
        <taxon>Mucorales</taxon>
        <taxon>Mucorineae</taxon>
        <taxon>Mucoraceae</taxon>
        <taxon>Mucor</taxon>
    </lineage>
</organism>
<accession>A0A8H7RDS0</accession>
<protein>
    <recommendedName>
        <fullName evidence="4">Yippee domain-containing protein</fullName>
    </recommendedName>
</protein>
<evidence type="ECO:0000256" key="1">
    <source>
        <dbReference type="ARBA" id="ARBA00006888"/>
    </source>
</evidence>
<keyword evidence="3" id="KW-1185">Reference proteome</keyword>
<dbReference type="GO" id="GO:0005829">
    <property type="term" value="C:cytosol"/>
    <property type="evidence" value="ECO:0007669"/>
    <property type="project" value="UniProtKB-ARBA"/>
</dbReference>
<dbReference type="OrthoDB" id="2526683at2759"/>
<sequence length="193" mass="21633">MRENADSRNPRLMRTSYHRQVLIEYQRMNQVATEYERKHVYRIECNDCSSVLTDRGMNAVLLSNRSVQLFSTDLLPDTVAFVHGDYAAASCSCRVRDIACKNCGNVVGYHVNVPLGPKGTDLPLLWGFVRDAGDFSGGFFRSGDATAAKLSCQLSVHLASSVPLVVHEPIVKHVIAQTFHDEDIHSQHIHYCR</sequence>
<gene>
    <name evidence="2" type="ORF">INT46_006281</name>
</gene>
<dbReference type="Pfam" id="PF14976">
    <property type="entry name" value="YPEH2ZP"/>
    <property type="match status" value="1"/>
</dbReference>